<feature type="compositionally biased region" description="Polar residues" evidence="2">
    <location>
        <begin position="39"/>
        <end position="57"/>
    </location>
</feature>
<evidence type="ECO:0000256" key="2">
    <source>
        <dbReference type="SAM" id="MobiDB-lite"/>
    </source>
</evidence>
<feature type="region of interest" description="Disordered" evidence="2">
    <location>
        <begin position="730"/>
        <end position="772"/>
    </location>
</feature>
<evidence type="ECO:0000313" key="4">
    <source>
        <dbReference type="EMBL" id="MCT8970680.1"/>
    </source>
</evidence>
<feature type="region of interest" description="Disordered" evidence="2">
    <location>
        <begin position="667"/>
        <end position="718"/>
    </location>
</feature>
<feature type="region of interest" description="Disordered" evidence="2">
    <location>
        <begin position="849"/>
        <end position="973"/>
    </location>
</feature>
<accession>A0AAW5QRT6</accession>
<dbReference type="PANTHER" id="PTHR43628:SF1">
    <property type="entry name" value="CHITIN SYNTHASE REGULATORY FACTOR 2-RELATED"/>
    <property type="match status" value="1"/>
</dbReference>
<feature type="coiled-coil region" evidence="1">
    <location>
        <begin position="520"/>
        <end position="566"/>
    </location>
</feature>
<feature type="compositionally biased region" description="Basic and acidic residues" evidence="2">
    <location>
        <begin position="905"/>
        <end position="914"/>
    </location>
</feature>
<dbReference type="RefSeq" id="WP_261614244.1">
    <property type="nucleotide sequence ID" value="NZ_JALIDZ010000001.1"/>
</dbReference>
<dbReference type="SUPFAM" id="SSF58113">
    <property type="entry name" value="Apolipoprotein A-I"/>
    <property type="match status" value="1"/>
</dbReference>
<dbReference type="InterPro" id="IPR036365">
    <property type="entry name" value="PGBD-like_sf"/>
</dbReference>
<evidence type="ECO:0000313" key="5">
    <source>
        <dbReference type="Proteomes" id="UP001320898"/>
    </source>
</evidence>
<feature type="compositionally biased region" description="Basic and acidic residues" evidence="2">
    <location>
        <begin position="670"/>
        <end position="687"/>
    </location>
</feature>
<dbReference type="SUPFAM" id="SSF81901">
    <property type="entry name" value="HCP-like"/>
    <property type="match status" value="1"/>
</dbReference>
<dbReference type="InterPro" id="IPR036366">
    <property type="entry name" value="PGBDSf"/>
</dbReference>
<feature type="domain" description="Peptidoglycan binding-like" evidence="3">
    <location>
        <begin position="1212"/>
        <end position="1262"/>
    </location>
</feature>
<dbReference type="Proteomes" id="UP001320898">
    <property type="component" value="Unassembled WGS sequence"/>
</dbReference>
<dbReference type="PANTHER" id="PTHR43628">
    <property type="entry name" value="ACTIVATOR OF C KINASE PROTEIN 1-RELATED"/>
    <property type="match status" value="1"/>
</dbReference>
<dbReference type="EMBL" id="JALIDZ010000001">
    <property type="protein sequence ID" value="MCT8970680.1"/>
    <property type="molecule type" value="Genomic_DNA"/>
</dbReference>
<keyword evidence="1" id="KW-0175">Coiled coil</keyword>
<dbReference type="AlphaFoldDB" id="A0AAW5QRT6"/>
<dbReference type="Gene3D" id="1.10.101.10">
    <property type="entry name" value="PGBD-like superfamily/PGBD"/>
    <property type="match status" value="1"/>
</dbReference>
<evidence type="ECO:0000259" key="3">
    <source>
        <dbReference type="Pfam" id="PF01471"/>
    </source>
</evidence>
<feature type="compositionally biased region" description="Low complexity" evidence="2">
    <location>
        <begin position="890"/>
        <end position="904"/>
    </location>
</feature>
<dbReference type="Pfam" id="PF01471">
    <property type="entry name" value="PG_binding_1"/>
    <property type="match status" value="1"/>
</dbReference>
<feature type="compositionally biased region" description="Low complexity" evidence="2">
    <location>
        <begin position="730"/>
        <end position="749"/>
    </location>
</feature>
<dbReference type="SUPFAM" id="SSF47090">
    <property type="entry name" value="PGBD-like"/>
    <property type="match status" value="1"/>
</dbReference>
<feature type="compositionally biased region" description="Low complexity" evidence="2">
    <location>
        <begin position="707"/>
        <end position="716"/>
    </location>
</feature>
<dbReference type="InterPro" id="IPR052945">
    <property type="entry name" value="Mitotic_Regulator"/>
</dbReference>
<evidence type="ECO:0000256" key="1">
    <source>
        <dbReference type="SAM" id="Coils"/>
    </source>
</evidence>
<dbReference type="InterPro" id="IPR002477">
    <property type="entry name" value="Peptidoglycan-bd-like"/>
</dbReference>
<keyword evidence="5" id="KW-1185">Reference proteome</keyword>
<sequence>MSLGDWLDAVLHDSKEGAGSPHGVPRPPASTMASLAASPATSPEDSPADSPTDSAQTYRAAPSGGRRFDDPLDDPFDAPGAPGPSGPTDPVARRLDRLAGAIGTDKPAADDDDPHSLRGIARRLDRLSSKMPQGPERLSTRETIRDLEERLHDIARRVESKHRPPLSRTAPPAAPAQPSSAPAPTNGLRDAIAEIASRQKTLEVEFDRAVSGYADRVDHRIDLVSERLERTLGEALPSDQLKQIREGLQNVAATGGLRASDTKDFADLRLMVTEMARRIETMPSQVADDLAERLEDTERRLDTATRSELDAIRGELREIAQDIDRRTRGEFESLRSDIRNLAGKIESMPGRDAESIEAKLEDVAVRLSAAARDEIGAIRNEVREIAEQVDLRGRDEMAAMRAEMARLADRIESLPASGSGTIEAQLEDIAARFDTATRDEFEAMRGELRDLGDRLLTERSTYAATNALDEAGLAELDAIRADIRNLAEQIDGVRRDDYTALRRDMQALGDRVTQAPESRMGDLEKQIAQLSEKLAGAAQDGDPVALAQIEQQISRLAETVDASSRQTADVGGLEQTITDMVSRIEDSRADTLDAARAAANEAIERALTAIGASIGDADVFGTLRDELASQRRDAEATGQRTHDALQVVHTTLMKVVDRLEELEDEVDEVAGDKRLPGQDQSMSRDDAGEPAEAPAVKPEPRLEAEPTKTPAASAKAAKAEAKKAAKAAAAGAKSKTGAASPDADSADAGSIEDDTPLVPGTGRPAAAPPAISATDSPADFIAAARRAAQAAVAEQSGTQDKAAVAKGVSLDALRSALKKYRRPLAIAAAMLVLVYGTMKIATLLTADPANTSSLDRPAVAGTAPEAAPRDVTANATMSGLPQASARTVTQAPVAQAPAPQAPAKVADKPTDKKKVAGAKTADNPKAKGNAAKTGARNKTGASTPKAAGPKTAVARAETAPASGGNVTPVTTPAAASAQPASAVFDELSASTTPELLRQAAAAGDPAAEFEVAVRYMDGRGLPHDATRAVEWYRKAAAQGLAPAQYRLGSLYEKGEGVGRDLAMARMWYQRAAEQGNRKAMHNLAVLYADGIDGKPDYEKAAIWFRQAAEYGLADSQFNLAVLFARGLGVQTNFAESFRWFAIAADQGDNEALAKRDEVANQLDQESLLKARAVLDAWTPKTPDASANVVPEPQGGWGSVTQARQVFIDRDMIMSAQSMLSRLGFTPGPADGQVGPRTRDAVRAFQRSVGMPDTGDITPELIEELGKSAG</sequence>
<feature type="region of interest" description="Disordered" evidence="2">
    <location>
        <begin position="1"/>
        <end position="186"/>
    </location>
</feature>
<feature type="compositionally biased region" description="Basic and acidic residues" evidence="2">
    <location>
        <begin position="138"/>
        <end position="162"/>
    </location>
</feature>
<reference evidence="4 5" key="1">
    <citation type="submission" date="2022-04" db="EMBL/GenBank/DDBJ databases">
        <authorList>
            <person name="Ye Y.-Q."/>
            <person name="Du Z.-J."/>
        </authorList>
    </citation>
    <scope>NUCLEOTIDE SEQUENCE [LARGE SCALE GENOMIC DNA]</scope>
    <source>
        <strain evidence="4 5">A6E488</strain>
    </source>
</reference>
<name>A0AAW5QRT6_9HYPH</name>
<feature type="compositionally biased region" description="Polar residues" evidence="2">
    <location>
        <begin position="873"/>
        <end position="889"/>
    </location>
</feature>
<comment type="caution">
    <text evidence="4">The sequence shown here is derived from an EMBL/GenBank/DDBJ whole genome shotgun (WGS) entry which is preliminary data.</text>
</comment>
<dbReference type="SMART" id="SM00671">
    <property type="entry name" value="SEL1"/>
    <property type="match status" value="4"/>
</dbReference>
<dbReference type="InterPro" id="IPR011990">
    <property type="entry name" value="TPR-like_helical_dom_sf"/>
</dbReference>
<dbReference type="Gene3D" id="1.20.5.1230">
    <property type="entry name" value="Apolipoprotein A-I"/>
    <property type="match status" value="1"/>
</dbReference>
<dbReference type="Pfam" id="PF08238">
    <property type="entry name" value="Sel1"/>
    <property type="match status" value="4"/>
</dbReference>
<protein>
    <submittedName>
        <fullName evidence="4">Peptidoglycan-binding protein</fullName>
    </submittedName>
</protein>
<organism evidence="4 5">
    <name type="scientific">Microbaculum marinisediminis</name>
    <dbReference type="NCBI Taxonomy" id="2931392"/>
    <lineage>
        <taxon>Bacteria</taxon>
        <taxon>Pseudomonadati</taxon>
        <taxon>Pseudomonadota</taxon>
        <taxon>Alphaproteobacteria</taxon>
        <taxon>Hyphomicrobiales</taxon>
        <taxon>Tepidamorphaceae</taxon>
        <taxon>Microbaculum</taxon>
    </lineage>
</organism>
<proteinExistence type="predicted"/>
<dbReference type="Gene3D" id="1.25.40.10">
    <property type="entry name" value="Tetratricopeptide repeat domain"/>
    <property type="match status" value="1"/>
</dbReference>
<dbReference type="InterPro" id="IPR006597">
    <property type="entry name" value="Sel1-like"/>
</dbReference>
<gene>
    <name evidence="4" type="ORF">MUB46_02290</name>
</gene>